<keyword evidence="1" id="KW-0732">Signal</keyword>
<keyword evidence="3" id="KW-1185">Reference proteome</keyword>
<gene>
    <name evidence="2" type="ORF">HHU12_19420</name>
</gene>
<evidence type="ECO:0000256" key="1">
    <source>
        <dbReference type="SAM" id="SignalP"/>
    </source>
</evidence>
<sequence length="248" mass="28644">MKNQIIILALMLLTWNVSAQDIASQKKPKKLKEVKQAVTFHTDRYDLKIGKNGAFSSIKLANGKEILRADRTKSFYLNLPKGEVKFKKFYKKGDDFVFATEDESYMATFSIEAKPTYVAFTLKDFYGDMPDAGTMEFKVVVNHKDITGLPFDKRLKEKNRDYRPNVIFIFDQLRNRGKEETLSGFALYTYDKPKEEEESVMNAWVNEAIPHPVKGDWTYDRAVEWMQAEKKSQSGKKAVDILLHSISK</sequence>
<proteinExistence type="predicted"/>
<accession>A0A7X9XB09</accession>
<dbReference type="AlphaFoldDB" id="A0A7X9XB09"/>
<protein>
    <recommendedName>
        <fullName evidence="4">DUF4369 domain-containing protein</fullName>
    </recommendedName>
</protein>
<dbReference type="EMBL" id="JABANE010000056">
    <property type="protein sequence ID" value="NME70154.1"/>
    <property type="molecule type" value="Genomic_DNA"/>
</dbReference>
<evidence type="ECO:0000313" key="3">
    <source>
        <dbReference type="Proteomes" id="UP000576082"/>
    </source>
</evidence>
<organism evidence="2 3">
    <name type="scientific">Flammeovirga aprica JL-4</name>
    <dbReference type="NCBI Taxonomy" id="694437"/>
    <lineage>
        <taxon>Bacteria</taxon>
        <taxon>Pseudomonadati</taxon>
        <taxon>Bacteroidota</taxon>
        <taxon>Cytophagia</taxon>
        <taxon>Cytophagales</taxon>
        <taxon>Flammeovirgaceae</taxon>
        <taxon>Flammeovirga</taxon>
    </lineage>
</organism>
<dbReference type="RefSeq" id="WP_169658400.1">
    <property type="nucleotide sequence ID" value="NZ_JABANE010000056.1"/>
</dbReference>
<evidence type="ECO:0008006" key="4">
    <source>
        <dbReference type="Google" id="ProtNLM"/>
    </source>
</evidence>
<name>A0A7X9XB09_9BACT</name>
<comment type="caution">
    <text evidence="2">The sequence shown here is derived from an EMBL/GenBank/DDBJ whole genome shotgun (WGS) entry which is preliminary data.</text>
</comment>
<reference evidence="2 3" key="1">
    <citation type="submission" date="2020-04" db="EMBL/GenBank/DDBJ databases">
        <title>Flammeovirga sp. SR4, a novel species isolated from seawater.</title>
        <authorList>
            <person name="Wang X."/>
        </authorList>
    </citation>
    <scope>NUCLEOTIDE SEQUENCE [LARGE SCALE GENOMIC DNA]</scope>
    <source>
        <strain evidence="2 3">ATCC 23126</strain>
    </source>
</reference>
<feature type="chain" id="PRO_5031414513" description="DUF4369 domain-containing protein" evidence="1">
    <location>
        <begin position="20"/>
        <end position="248"/>
    </location>
</feature>
<evidence type="ECO:0000313" key="2">
    <source>
        <dbReference type="EMBL" id="NME70154.1"/>
    </source>
</evidence>
<feature type="signal peptide" evidence="1">
    <location>
        <begin position="1"/>
        <end position="19"/>
    </location>
</feature>
<dbReference type="Proteomes" id="UP000576082">
    <property type="component" value="Unassembled WGS sequence"/>
</dbReference>